<accession>A0A9P6VXF3</accession>
<evidence type="ECO:0000313" key="6">
    <source>
        <dbReference type="Proteomes" id="UP000750334"/>
    </source>
</evidence>
<evidence type="ECO:0000256" key="3">
    <source>
        <dbReference type="SAM" id="MobiDB-lite"/>
    </source>
</evidence>
<sequence>MTSKKHNDKYINRRDIFGRNFSYILSSLANVHASDEINAYSHELESGYTPLHTTLKQNQIKKAFQIYKHWKDEIEFSSNKQSAHILNEKDREGLSPIDLYNIEFQNNIQRLPKRLQYSYPNMHPNDLIEWATEEECQSFELRANVMKLPKTIEEEQYLKANRGSHILTLGSNTNFQLGTGTKDDRQNFFQMHINQLDKMIFPPSDNRFSDLKITKYHSIIRTKDDSVYTCGNSSRGRLGNGSTDKPSFIFTKILDFKENGISILESSDNHSILLDGYGDVYSWGWNAYGQLCYSTTNSSSKKYDDTSIDNLHSNVPKRVHFFDDKTVIKMACSPIHTCILTNDRTLYIWGLNIGQMGSKKINHLEPDAEYMGESGHIMTKPVILNLSHLEIKQIVATEFATLLRCKGNTLVVLSGHSMRTFRVSIPHAKNYKEIDTFNHFAHRGLQSDMVDMKCSNQYGNNLAIRFACGRIGLVSSRKDSLNIWTRYPNVLPITLAWSPNLNIHNCLDFDVGSKGELIISTYGGELFMTDQSTSKIQKIHCSKLITGRALTVSCDSSFDSFAIIKDEYNSVPFSYKENNIRASLRKFSPLSSKTDRCYDSVTYGEYFSVTNDPTEEARTSRIEVQRLSDSLIRNTYDVTFRNTLDSDKSWDCHKVILNTECHSLVKYLREHKIYTVNDGVLIFSLKNSFSVDKWVIEVSSSLDSIFINEALDSIIHMIYTYERPVDQQIARIATHIIDDSLHNLRITDTLFQLLADPLNDTSENCDREENLNQTDIIIHLKDDEILEGHSMILSSQSIFFNIALNNGFQQEDTDNKKHIHLEHISRDIFVPILRFMYGIPFENIFDIEQMNVSFINTLNFLLDSLGVYDQLNILPLKLYAESILSHYINGGTVIPILLNAESSKAYILLRNCYLFIRIHIGIIFCKENLGLVDDYFNEEIWGNLNTEINILRNDTSEIKEFQSWYDNENINWVALFKNNIAKFNSYFMHGSSPFDPIFEQRSEPIRERRRSSSRRSCSSRNDSVHQSIIYKDSRQPSNGSFSDISQQSIILKNPWGSSSPFDSENASALEDEPSEFVEVTKKSKRKSVHNRRNTHSEILNVPVNMPAVEVVMHSGSIGDSNELPSLLIGDIKNSNVDNTPVNNKISGTFKKNSQKQRKHIHSIESTQEKIKEQKPIWGKSADNQKMNKRKDSSTSNNLPSLLASNVADLKSAPKRSKKKNTHKHDIDKKYTEFVSTGNSGGLTPYVISETQHVNEISNVFGDKTGKTVSSLEEQVAALEFEKWFAEESAKVQKKLKKKRPTGTDIKILYTDTKDMPTLNANSNKPAAKRKMRGNFKKKDGRSLAEIL</sequence>
<dbReference type="Pfam" id="PF00651">
    <property type="entry name" value="BTB"/>
    <property type="match status" value="1"/>
</dbReference>
<dbReference type="Proteomes" id="UP000750334">
    <property type="component" value="Unassembled WGS sequence"/>
</dbReference>
<feature type="compositionally biased region" description="Basic residues" evidence="3">
    <location>
        <begin position="1212"/>
        <end position="1222"/>
    </location>
</feature>
<dbReference type="InterPro" id="IPR011333">
    <property type="entry name" value="SKP1/BTB/POZ_sf"/>
</dbReference>
<dbReference type="InterPro" id="IPR009091">
    <property type="entry name" value="RCC1/BLIP-II"/>
</dbReference>
<dbReference type="Gene3D" id="3.30.710.10">
    <property type="entry name" value="Potassium Channel Kv1.1, Chain A"/>
    <property type="match status" value="1"/>
</dbReference>
<feature type="region of interest" description="Disordered" evidence="3">
    <location>
        <begin position="1003"/>
        <end position="1042"/>
    </location>
</feature>
<dbReference type="CDD" id="cd18186">
    <property type="entry name" value="BTB_POZ_ZBTB_KLHL-like"/>
    <property type="match status" value="1"/>
</dbReference>
<proteinExistence type="predicted"/>
<comment type="caution">
    <text evidence="5">The sequence shown here is derived from an EMBL/GenBank/DDBJ whole genome shotgun (WGS) entry which is preliminary data.</text>
</comment>
<dbReference type="SUPFAM" id="SSF54695">
    <property type="entry name" value="POZ domain"/>
    <property type="match status" value="1"/>
</dbReference>
<name>A0A9P6VXF3_MAUEX</name>
<evidence type="ECO:0000256" key="1">
    <source>
        <dbReference type="ARBA" id="ARBA00022737"/>
    </source>
</evidence>
<dbReference type="InterPro" id="IPR051625">
    <property type="entry name" value="Signaling_Regulatory_Domain"/>
</dbReference>
<dbReference type="PANTHER" id="PTHR22872">
    <property type="entry name" value="BTK-BINDING PROTEIN-RELATED"/>
    <property type="match status" value="1"/>
</dbReference>
<dbReference type="InterPro" id="IPR000210">
    <property type="entry name" value="BTB/POZ_dom"/>
</dbReference>
<dbReference type="OrthoDB" id="1893551at2759"/>
<feature type="compositionally biased region" description="Basic residues" evidence="3">
    <location>
        <begin position="1326"/>
        <end position="1335"/>
    </location>
</feature>
<evidence type="ECO:0000256" key="2">
    <source>
        <dbReference type="PROSITE-ProRule" id="PRU00235"/>
    </source>
</evidence>
<feature type="region of interest" description="Disordered" evidence="3">
    <location>
        <begin position="1145"/>
        <end position="1225"/>
    </location>
</feature>
<feature type="compositionally biased region" description="Basic and acidic residues" evidence="3">
    <location>
        <begin position="1336"/>
        <end position="1347"/>
    </location>
</feature>
<dbReference type="SUPFAM" id="SSF50985">
    <property type="entry name" value="RCC1/BLIP-II"/>
    <property type="match status" value="1"/>
</dbReference>
<organism evidence="5 6">
    <name type="scientific">Maudiozyma exigua</name>
    <name type="common">Yeast</name>
    <name type="synonym">Kazachstania exigua</name>
    <dbReference type="NCBI Taxonomy" id="34358"/>
    <lineage>
        <taxon>Eukaryota</taxon>
        <taxon>Fungi</taxon>
        <taxon>Dikarya</taxon>
        <taxon>Ascomycota</taxon>
        <taxon>Saccharomycotina</taxon>
        <taxon>Saccharomycetes</taxon>
        <taxon>Saccharomycetales</taxon>
        <taxon>Saccharomycetaceae</taxon>
        <taxon>Maudiozyma</taxon>
    </lineage>
</organism>
<keyword evidence="1" id="KW-0677">Repeat</keyword>
<feature type="region of interest" description="Disordered" evidence="3">
    <location>
        <begin position="1316"/>
        <end position="1347"/>
    </location>
</feature>
<feature type="domain" description="BTB" evidence="4">
    <location>
        <begin position="774"/>
        <end position="837"/>
    </location>
</feature>
<dbReference type="SMART" id="SM00225">
    <property type="entry name" value="BTB"/>
    <property type="match status" value="1"/>
</dbReference>
<keyword evidence="6" id="KW-1185">Reference proteome</keyword>
<protein>
    <recommendedName>
        <fullName evidence="4">BTB domain-containing protein</fullName>
    </recommendedName>
</protein>
<dbReference type="EMBL" id="PUHR01000260">
    <property type="protein sequence ID" value="KAG0656422.1"/>
    <property type="molecule type" value="Genomic_DNA"/>
</dbReference>
<reference evidence="5 6" key="1">
    <citation type="submission" date="2020-11" db="EMBL/GenBank/DDBJ databases">
        <title>Kefir isolates.</title>
        <authorList>
            <person name="Marcisauskas S."/>
            <person name="Kim Y."/>
            <person name="Blasche S."/>
        </authorList>
    </citation>
    <scope>NUCLEOTIDE SEQUENCE [LARGE SCALE GENOMIC DNA]</scope>
    <source>
        <strain evidence="5 6">OG2</strain>
    </source>
</reference>
<dbReference type="Pfam" id="PF00415">
    <property type="entry name" value="RCC1"/>
    <property type="match status" value="1"/>
</dbReference>
<dbReference type="PROSITE" id="PS50097">
    <property type="entry name" value="BTB"/>
    <property type="match status" value="1"/>
</dbReference>
<gene>
    <name evidence="5" type="ORF">C6P45_002715</name>
</gene>
<feature type="repeat" description="RCC1" evidence="2">
    <location>
        <begin position="278"/>
        <end position="343"/>
    </location>
</feature>
<dbReference type="PANTHER" id="PTHR22872:SF2">
    <property type="entry name" value="INHIBITOR OF BRUTON TYROSINE KINASE"/>
    <property type="match status" value="1"/>
</dbReference>
<feature type="compositionally biased region" description="Polar residues" evidence="3">
    <location>
        <begin position="1193"/>
        <end position="1203"/>
    </location>
</feature>
<dbReference type="InterPro" id="IPR000408">
    <property type="entry name" value="Reg_chr_condens"/>
</dbReference>
<evidence type="ECO:0000259" key="4">
    <source>
        <dbReference type="PROSITE" id="PS50097"/>
    </source>
</evidence>
<dbReference type="PROSITE" id="PS50012">
    <property type="entry name" value="RCC1_3"/>
    <property type="match status" value="1"/>
</dbReference>
<dbReference type="Gene3D" id="2.130.10.30">
    <property type="entry name" value="Regulator of chromosome condensation 1/beta-lactamase-inhibitor protein II"/>
    <property type="match status" value="1"/>
</dbReference>
<evidence type="ECO:0000313" key="5">
    <source>
        <dbReference type="EMBL" id="KAG0656422.1"/>
    </source>
</evidence>